<sequence length="805" mass="92182">IKGDITYHPIEVPLSLDNLKAHVEGKMTLGSFQLIQGVNVVRWFGWDVDSSNLNTARKMAQKILGHLSNIPHAVEFSGRKGYHILIFLKDPVPATVAKKITEWVREVEGISSIGDSHVECFPKQDRLDRSRPKGNLLKIPLGEHPKTHDVSRFVDPYNGWENGPSLDPVEILKYRVHIDEVEAIMRTGPNPMDQIVELLTEYWVDGKRHEIALYLCGFLANEGWKVEEVSELVNALVEKTGDDDRYNRLETVKTTFERFDEGKSIRGRQGLGEHLPVSALQKLTELSSYLKAPDTIAQVDDIRYLKGKPKIESVRLACATIWGILNDEGDRVIQTAQNDAYWYNHENHLMIKEGTEFWDSTLNGQFGLNPAENFSKMTAVELRLKIIREAPFVPIRNRTYWSTEEKKLYVNMGGPEVYIVSGKDKIEQTYNGECGQLFVTNDSGRYLVPDLDNENKEDTWEHLVDDLSFTTSEDAPASSEEQKELLKAWILAFFFQELLPTRPILALIGDPGSGKTTAIRRILRIVEDPFSDVLGIPTDKQDAFRTSIESHRLLVLDNLEKSGAWWMVDMLNKLATGSHIEVRKLYKTNEKHVIIPQCFVACTAVNVPFSDETLFSRLLVLEMEKLHAPLPEYILQRRIAEFGPGIWGDLLHKLGEVVEILRADKKVKPPTSSRLADFTMFCERIKDCDIIDGEHLSAGLLSMVDSQLKQLKESSPAIQLLEDWIMLRPDEASEWRSIQQLYEILREMSQARKVNFRWRSSHALWRHLGTLEERLIKDFQAEFRRNMNPASRKEEIMIKFNVDLV</sequence>
<dbReference type="Gene3D" id="3.40.50.300">
    <property type="entry name" value="P-loop containing nucleotide triphosphate hydrolases"/>
    <property type="match status" value="1"/>
</dbReference>
<comment type="caution">
    <text evidence="2">The sequence shown here is derived from an EMBL/GenBank/DDBJ whole genome shotgun (WGS) entry which is preliminary data.</text>
</comment>
<accession>A0A0F9H704</accession>
<proteinExistence type="predicted"/>
<dbReference type="InterPro" id="IPR054347">
    <property type="entry name" value="TOTE_primase"/>
</dbReference>
<feature type="domain" description="AAA+ ATPase" evidence="1">
    <location>
        <begin position="501"/>
        <end position="627"/>
    </location>
</feature>
<dbReference type="SMART" id="SM00382">
    <property type="entry name" value="AAA"/>
    <property type="match status" value="1"/>
</dbReference>
<name>A0A0F9H704_9ZZZZ</name>
<dbReference type="Pfam" id="PF22548">
    <property type="entry name" value="AEP-TOTE"/>
    <property type="match status" value="1"/>
</dbReference>
<dbReference type="SUPFAM" id="SSF52540">
    <property type="entry name" value="P-loop containing nucleoside triphosphate hydrolases"/>
    <property type="match status" value="1"/>
</dbReference>
<evidence type="ECO:0000259" key="1">
    <source>
        <dbReference type="SMART" id="SM00382"/>
    </source>
</evidence>
<dbReference type="SUPFAM" id="SSF56747">
    <property type="entry name" value="Prim-pol domain"/>
    <property type="match status" value="1"/>
</dbReference>
<dbReference type="AlphaFoldDB" id="A0A0F9H704"/>
<feature type="non-terminal residue" evidence="2">
    <location>
        <position position="1"/>
    </location>
</feature>
<gene>
    <name evidence="2" type="ORF">LCGC14_1739780</name>
</gene>
<dbReference type="EMBL" id="LAZR01015902">
    <property type="protein sequence ID" value="KKM06859.1"/>
    <property type="molecule type" value="Genomic_DNA"/>
</dbReference>
<protein>
    <recommendedName>
        <fullName evidence="1">AAA+ ATPase domain-containing protein</fullName>
    </recommendedName>
</protein>
<organism evidence="2">
    <name type="scientific">marine sediment metagenome</name>
    <dbReference type="NCBI Taxonomy" id="412755"/>
    <lineage>
        <taxon>unclassified sequences</taxon>
        <taxon>metagenomes</taxon>
        <taxon>ecological metagenomes</taxon>
    </lineage>
</organism>
<dbReference type="InterPro" id="IPR027417">
    <property type="entry name" value="P-loop_NTPase"/>
</dbReference>
<evidence type="ECO:0000313" key="2">
    <source>
        <dbReference type="EMBL" id="KKM06859.1"/>
    </source>
</evidence>
<reference evidence="2" key="1">
    <citation type="journal article" date="2015" name="Nature">
        <title>Complex archaea that bridge the gap between prokaryotes and eukaryotes.</title>
        <authorList>
            <person name="Spang A."/>
            <person name="Saw J.H."/>
            <person name="Jorgensen S.L."/>
            <person name="Zaremba-Niedzwiedzka K."/>
            <person name="Martijn J."/>
            <person name="Lind A.E."/>
            <person name="van Eijk R."/>
            <person name="Schleper C."/>
            <person name="Guy L."/>
            <person name="Ettema T.J."/>
        </authorList>
    </citation>
    <scope>NUCLEOTIDE SEQUENCE</scope>
</reference>
<dbReference type="InterPro" id="IPR003593">
    <property type="entry name" value="AAA+_ATPase"/>
</dbReference>